<comment type="similarity">
    <text evidence="1">Belongs to the universal ribosomal protein uL2 family.</text>
</comment>
<keyword evidence="6" id="KW-1185">Reference proteome</keyword>
<dbReference type="RefSeq" id="XP_013794609.1">
    <property type="nucleotide sequence ID" value="XM_013939155.2"/>
</dbReference>
<dbReference type="InterPro" id="IPR002171">
    <property type="entry name" value="Ribosomal_uL2"/>
</dbReference>
<dbReference type="SUPFAM" id="SSF50104">
    <property type="entry name" value="Translation proteins SH3-like domain"/>
    <property type="match status" value="1"/>
</dbReference>
<protein>
    <submittedName>
        <fullName evidence="7 8">39S ribosomal protein L2, mitochondrial-like</fullName>
    </submittedName>
</protein>
<dbReference type="PANTHER" id="PTHR13691:SF73">
    <property type="entry name" value="LARGE RIBOSOMAL SUBUNIT PROTEIN UL2M"/>
    <property type="match status" value="1"/>
</dbReference>
<evidence type="ECO:0000259" key="4">
    <source>
        <dbReference type="SMART" id="SM01382"/>
    </source>
</evidence>
<gene>
    <name evidence="7 8 9" type="primary">LOC106478600</name>
</gene>
<proteinExistence type="inferred from homology"/>
<dbReference type="SMART" id="SM01383">
    <property type="entry name" value="Ribosomal_L2"/>
    <property type="match status" value="1"/>
</dbReference>
<dbReference type="Gene3D" id="2.30.30.30">
    <property type="match status" value="1"/>
</dbReference>
<evidence type="ECO:0000313" key="6">
    <source>
        <dbReference type="Proteomes" id="UP000694941"/>
    </source>
</evidence>
<feature type="domain" description="Large ribosomal subunit protein uL2 C-terminal" evidence="4">
    <location>
        <begin position="186"/>
        <end position="308"/>
    </location>
</feature>
<dbReference type="Pfam" id="PF00181">
    <property type="entry name" value="Ribosomal_L2_N"/>
    <property type="match status" value="1"/>
</dbReference>
<evidence type="ECO:0000313" key="8">
    <source>
        <dbReference type="RefSeq" id="XP_022237913.1"/>
    </source>
</evidence>
<evidence type="ECO:0000313" key="9">
    <source>
        <dbReference type="RefSeq" id="XP_022237914.1"/>
    </source>
</evidence>
<keyword evidence="2" id="KW-0689">Ribosomal protein</keyword>
<dbReference type="RefSeq" id="XP_022237914.1">
    <property type="nucleotide sequence ID" value="XM_022382206.1"/>
</dbReference>
<dbReference type="RefSeq" id="XP_022237913.1">
    <property type="nucleotide sequence ID" value="XM_022382205.1"/>
</dbReference>
<reference evidence="7 8" key="1">
    <citation type="submission" date="2025-05" db="UniProtKB">
        <authorList>
            <consortium name="RefSeq"/>
        </authorList>
    </citation>
    <scope>IDENTIFICATION</scope>
    <source>
        <tissue evidence="7 8">Muscle</tissue>
    </source>
</reference>
<evidence type="ECO:0000259" key="5">
    <source>
        <dbReference type="SMART" id="SM01383"/>
    </source>
</evidence>
<dbReference type="Proteomes" id="UP000694941">
    <property type="component" value="Unplaced"/>
</dbReference>
<evidence type="ECO:0000313" key="7">
    <source>
        <dbReference type="RefSeq" id="XP_013794609.1"/>
    </source>
</evidence>
<dbReference type="SMART" id="SM01382">
    <property type="entry name" value="Ribosomal_L2_C"/>
    <property type="match status" value="1"/>
</dbReference>
<dbReference type="SUPFAM" id="SSF50249">
    <property type="entry name" value="Nucleic acid-binding proteins"/>
    <property type="match status" value="1"/>
</dbReference>
<dbReference type="InterPro" id="IPR022669">
    <property type="entry name" value="Ribosomal_uL2_C"/>
</dbReference>
<dbReference type="Gene3D" id="2.40.50.140">
    <property type="entry name" value="Nucleic acid-binding proteins"/>
    <property type="match status" value="1"/>
</dbReference>
<dbReference type="Pfam" id="PF03947">
    <property type="entry name" value="Ribosomal_L2_C"/>
    <property type="match status" value="1"/>
</dbReference>
<organism evidence="6 9">
    <name type="scientific">Limulus polyphemus</name>
    <name type="common">Atlantic horseshoe crab</name>
    <dbReference type="NCBI Taxonomy" id="6850"/>
    <lineage>
        <taxon>Eukaryota</taxon>
        <taxon>Metazoa</taxon>
        <taxon>Ecdysozoa</taxon>
        <taxon>Arthropoda</taxon>
        <taxon>Chelicerata</taxon>
        <taxon>Merostomata</taxon>
        <taxon>Xiphosura</taxon>
        <taxon>Limulidae</taxon>
        <taxon>Limulus</taxon>
    </lineage>
</organism>
<dbReference type="InterPro" id="IPR008991">
    <property type="entry name" value="Translation_prot_SH3-like_sf"/>
</dbReference>
<dbReference type="GeneID" id="106478600"/>
<dbReference type="InterPro" id="IPR022666">
    <property type="entry name" value="Ribosomal_uL2_RNA-bd_dom"/>
</dbReference>
<dbReference type="InterPro" id="IPR014722">
    <property type="entry name" value="Rib_uL2_dom2"/>
</dbReference>
<dbReference type="PANTHER" id="PTHR13691">
    <property type="entry name" value="RIBOSOMAL PROTEIN L2"/>
    <property type="match status" value="1"/>
</dbReference>
<name>A0ABM1S2Q9_LIMPO</name>
<dbReference type="InterPro" id="IPR012340">
    <property type="entry name" value="NA-bd_OB-fold"/>
</dbReference>
<evidence type="ECO:0000256" key="2">
    <source>
        <dbReference type="ARBA" id="ARBA00022980"/>
    </source>
</evidence>
<evidence type="ECO:0000256" key="3">
    <source>
        <dbReference type="ARBA" id="ARBA00023274"/>
    </source>
</evidence>
<sequence length="320" mass="35959">MATSLLYQALRSFVHLKSFGNLQTIQCAQQFWSSEPNFLSHYISVRFRYRKIRGGGRPLPWYVPTPTPRIYGWKAILPNDEKYTTKPLPVVKLGGRVPETGRVAVRTLGGGHKKLYRWVDNKRHGPTAGHPVEERVFHVRYDPCRTAKIALVASGSKKRWILATDGVKAGDILRTTGHIPRISVRPKEGDAHPLGALPIGTLIHSIEVVPGKGGLFCRAAGSCAQLLRKVDKCCIVQLPSKQEISLPEECMAVVGRVSNIDHNKKPIGSANRNRWLGRRPRSGWWHRKDGYCGRKIKPLPPVKEFGYVPEPKPEVYKLTF</sequence>
<keyword evidence="3" id="KW-0687">Ribonucleoprotein</keyword>
<accession>A0ABM1S2Q9</accession>
<feature type="domain" description="Large ribosomal subunit protein uL2 RNA-binding" evidence="5">
    <location>
        <begin position="95"/>
        <end position="175"/>
    </location>
</feature>
<evidence type="ECO:0000256" key="1">
    <source>
        <dbReference type="ARBA" id="ARBA00005636"/>
    </source>
</evidence>